<proteinExistence type="predicted"/>
<sequence>MSSMRHLESPRRSQSQIRINTCPEIEPDFVGDAFKSRFNAKCVTIPMDSQNMSYNVGQAKSQAQEKTSNMMDKASNAA</sequence>
<comment type="caution">
    <text evidence="2">The sequence shown here is derived from an EMBL/GenBank/DDBJ whole genome shotgun (WGS) entry which is preliminary data.</text>
</comment>
<evidence type="ECO:0000313" key="3">
    <source>
        <dbReference type="Proteomes" id="UP001603857"/>
    </source>
</evidence>
<keyword evidence="3" id="KW-1185">Reference proteome</keyword>
<organism evidence="2 3">
    <name type="scientific">Flemingia macrophylla</name>
    <dbReference type="NCBI Taxonomy" id="520843"/>
    <lineage>
        <taxon>Eukaryota</taxon>
        <taxon>Viridiplantae</taxon>
        <taxon>Streptophyta</taxon>
        <taxon>Embryophyta</taxon>
        <taxon>Tracheophyta</taxon>
        <taxon>Spermatophyta</taxon>
        <taxon>Magnoliopsida</taxon>
        <taxon>eudicotyledons</taxon>
        <taxon>Gunneridae</taxon>
        <taxon>Pentapetalae</taxon>
        <taxon>rosids</taxon>
        <taxon>fabids</taxon>
        <taxon>Fabales</taxon>
        <taxon>Fabaceae</taxon>
        <taxon>Papilionoideae</taxon>
        <taxon>50 kb inversion clade</taxon>
        <taxon>NPAAA clade</taxon>
        <taxon>indigoferoid/millettioid clade</taxon>
        <taxon>Phaseoleae</taxon>
        <taxon>Flemingia</taxon>
    </lineage>
</organism>
<evidence type="ECO:0000313" key="2">
    <source>
        <dbReference type="EMBL" id="KAL2335336.1"/>
    </source>
</evidence>
<gene>
    <name evidence="2" type="ORF">Fmac_016549</name>
</gene>
<feature type="region of interest" description="Disordered" evidence="1">
    <location>
        <begin position="58"/>
        <end position="78"/>
    </location>
</feature>
<evidence type="ECO:0000256" key="1">
    <source>
        <dbReference type="SAM" id="MobiDB-lite"/>
    </source>
</evidence>
<feature type="compositionally biased region" description="Polar residues" evidence="1">
    <location>
        <begin position="58"/>
        <end position="70"/>
    </location>
</feature>
<accession>A0ABD1MHN2</accession>
<dbReference type="Proteomes" id="UP001603857">
    <property type="component" value="Unassembled WGS sequence"/>
</dbReference>
<dbReference type="EMBL" id="JBGMDY010000005">
    <property type="protein sequence ID" value="KAL2335336.1"/>
    <property type="molecule type" value="Genomic_DNA"/>
</dbReference>
<protein>
    <submittedName>
        <fullName evidence="2">Uncharacterized protein</fullName>
    </submittedName>
</protein>
<name>A0ABD1MHN2_9FABA</name>
<dbReference type="AlphaFoldDB" id="A0ABD1MHN2"/>
<reference evidence="2 3" key="1">
    <citation type="submission" date="2024-08" db="EMBL/GenBank/DDBJ databases">
        <title>Insights into the chromosomal genome structure of Flemingia macrophylla.</title>
        <authorList>
            <person name="Ding Y."/>
            <person name="Zhao Y."/>
            <person name="Bi W."/>
            <person name="Wu M."/>
            <person name="Zhao G."/>
            <person name="Gong Y."/>
            <person name="Li W."/>
            <person name="Zhang P."/>
        </authorList>
    </citation>
    <scope>NUCLEOTIDE SEQUENCE [LARGE SCALE GENOMIC DNA]</scope>
    <source>
        <strain evidence="2">DYQJB</strain>
        <tissue evidence="2">Leaf</tissue>
    </source>
</reference>